<accession>A0A5B7I5G2</accession>
<gene>
    <name evidence="2" type="ORF">E2C01_071564</name>
</gene>
<evidence type="ECO:0000313" key="3">
    <source>
        <dbReference type="Proteomes" id="UP000324222"/>
    </source>
</evidence>
<feature type="compositionally biased region" description="Polar residues" evidence="1">
    <location>
        <begin position="16"/>
        <end position="29"/>
    </location>
</feature>
<dbReference type="AlphaFoldDB" id="A0A5B7I5G2"/>
<reference evidence="2 3" key="1">
    <citation type="submission" date="2019-05" db="EMBL/GenBank/DDBJ databases">
        <title>Another draft genome of Portunus trituberculatus and its Hox gene families provides insights of decapod evolution.</title>
        <authorList>
            <person name="Jeong J.-H."/>
            <person name="Song I."/>
            <person name="Kim S."/>
            <person name="Choi T."/>
            <person name="Kim D."/>
            <person name="Ryu S."/>
            <person name="Kim W."/>
        </authorList>
    </citation>
    <scope>NUCLEOTIDE SEQUENCE [LARGE SCALE GENOMIC DNA]</scope>
    <source>
        <tissue evidence="2">Muscle</tissue>
    </source>
</reference>
<keyword evidence="3" id="KW-1185">Reference proteome</keyword>
<proteinExistence type="predicted"/>
<feature type="compositionally biased region" description="Polar residues" evidence="1">
    <location>
        <begin position="69"/>
        <end position="86"/>
    </location>
</feature>
<evidence type="ECO:0000256" key="1">
    <source>
        <dbReference type="SAM" id="MobiDB-lite"/>
    </source>
</evidence>
<comment type="caution">
    <text evidence="2">The sequence shown here is derived from an EMBL/GenBank/DDBJ whole genome shotgun (WGS) entry which is preliminary data.</text>
</comment>
<feature type="region of interest" description="Disordered" evidence="1">
    <location>
        <begin position="60"/>
        <end position="94"/>
    </location>
</feature>
<dbReference type="Proteomes" id="UP000324222">
    <property type="component" value="Unassembled WGS sequence"/>
</dbReference>
<name>A0A5B7I5G2_PORTR</name>
<protein>
    <submittedName>
        <fullName evidence="2">Uncharacterized protein</fullName>
    </submittedName>
</protein>
<evidence type="ECO:0000313" key="2">
    <source>
        <dbReference type="EMBL" id="MPC77119.1"/>
    </source>
</evidence>
<feature type="region of interest" description="Disordered" evidence="1">
    <location>
        <begin position="1"/>
        <end position="29"/>
    </location>
</feature>
<organism evidence="2 3">
    <name type="scientific">Portunus trituberculatus</name>
    <name type="common">Swimming crab</name>
    <name type="synonym">Neptunus trituberculatus</name>
    <dbReference type="NCBI Taxonomy" id="210409"/>
    <lineage>
        <taxon>Eukaryota</taxon>
        <taxon>Metazoa</taxon>
        <taxon>Ecdysozoa</taxon>
        <taxon>Arthropoda</taxon>
        <taxon>Crustacea</taxon>
        <taxon>Multicrustacea</taxon>
        <taxon>Malacostraca</taxon>
        <taxon>Eumalacostraca</taxon>
        <taxon>Eucarida</taxon>
        <taxon>Decapoda</taxon>
        <taxon>Pleocyemata</taxon>
        <taxon>Brachyura</taxon>
        <taxon>Eubrachyura</taxon>
        <taxon>Portunoidea</taxon>
        <taxon>Portunidae</taxon>
        <taxon>Portuninae</taxon>
        <taxon>Portunus</taxon>
    </lineage>
</organism>
<sequence>MEDEYLRQPYKGHATKASQHHSSNANDQIKQFQHVSLFSSTSKHRHCNIRPLRLWKDSINHDKGHQHVRPTTNVANSSVKRQTQTAYLHHHREN</sequence>
<dbReference type="EMBL" id="VSRR010045034">
    <property type="protein sequence ID" value="MPC77119.1"/>
    <property type="molecule type" value="Genomic_DNA"/>
</dbReference>